<dbReference type="EMBL" id="KV425968">
    <property type="protein sequence ID" value="KZV94719.1"/>
    <property type="molecule type" value="Genomic_DNA"/>
</dbReference>
<sequence length="247" mass="27857">MPSPLSTYTLPHVERSPRRVRVMWQGEWIVDTTEAQYVWEHKYYPVYYFLAKDVAGKFLRAEVASLAEHDDQVLDVVVGATIAQGAATRFGVGKNAVGGLVKLDMKKLEGSRTFEEDEPVYGHPKDPYKRVDVLQSSREVKVVIGGVVVAQTTKPRLLFETMLRTRYYIPLADTRSDLFIDSETTSVCPYKGVASYYDIAVGDGQVLKDHVWWYRGPQPECGLIAGCVCFYDELEGIELYVDGELQS</sequence>
<name>A0A166ASD4_EXIGL</name>
<evidence type="ECO:0000313" key="3">
    <source>
        <dbReference type="Proteomes" id="UP000077266"/>
    </source>
</evidence>
<evidence type="ECO:0000259" key="1">
    <source>
        <dbReference type="Pfam" id="PF04248"/>
    </source>
</evidence>
<dbReference type="InParanoid" id="A0A166ASD4"/>
<dbReference type="Proteomes" id="UP000077266">
    <property type="component" value="Unassembled WGS sequence"/>
</dbReference>
<feature type="domain" description="DUF427" evidence="1">
    <location>
        <begin position="140"/>
        <end position="233"/>
    </location>
</feature>
<dbReference type="Pfam" id="PF04248">
    <property type="entry name" value="NTP_transf_9"/>
    <property type="match status" value="2"/>
</dbReference>
<organism evidence="2 3">
    <name type="scientific">Exidia glandulosa HHB12029</name>
    <dbReference type="NCBI Taxonomy" id="1314781"/>
    <lineage>
        <taxon>Eukaryota</taxon>
        <taxon>Fungi</taxon>
        <taxon>Dikarya</taxon>
        <taxon>Basidiomycota</taxon>
        <taxon>Agaricomycotina</taxon>
        <taxon>Agaricomycetes</taxon>
        <taxon>Auriculariales</taxon>
        <taxon>Exidiaceae</taxon>
        <taxon>Exidia</taxon>
    </lineage>
</organism>
<accession>A0A166ASD4</accession>
<dbReference type="PANTHER" id="PTHR34310:SF9">
    <property type="entry name" value="BLR5716 PROTEIN"/>
    <property type="match status" value="1"/>
</dbReference>
<protein>
    <submittedName>
        <fullName evidence="2">DUF427-domain-containing protein</fullName>
    </submittedName>
</protein>
<dbReference type="PANTHER" id="PTHR34310">
    <property type="entry name" value="DUF427 DOMAIN PROTEIN (AFU_ORTHOLOGUE AFUA_3G02220)"/>
    <property type="match status" value="1"/>
</dbReference>
<feature type="domain" description="DUF427" evidence="1">
    <location>
        <begin position="20"/>
        <end position="62"/>
    </location>
</feature>
<dbReference type="InterPro" id="IPR038694">
    <property type="entry name" value="DUF427_sf"/>
</dbReference>
<proteinExistence type="predicted"/>
<dbReference type="OrthoDB" id="18996at2759"/>
<dbReference type="STRING" id="1314781.A0A166ASD4"/>
<keyword evidence="3" id="KW-1185">Reference proteome</keyword>
<dbReference type="InterPro" id="IPR007361">
    <property type="entry name" value="DUF427"/>
</dbReference>
<evidence type="ECO:0000313" key="2">
    <source>
        <dbReference type="EMBL" id="KZV94719.1"/>
    </source>
</evidence>
<dbReference type="Gene3D" id="2.170.150.40">
    <property type="entry name" value="Domain of unknown function (DUF427)"/>
    <property type="match status" value="2"/>
</dbReference>
<reference evidence="2 3" key="1">
    <citation type="journal article" date="2016" name="Mol. Biol. Evol.">
        <title>Comparative Genomics of Early-Diverging Mushroom-Forming Fungi Provides Insights into the Origins of Lignocellulose Decay Capabilities.</title>
        <authorList>
            <person name="Nagy L.G."/>
            <person name="Riley R."/>
            <person name="Tritt A."/>
            <person name="Adam C."/>
            <person name="Daum C."/>
            <person name="Floudas D."/>
            <person name="Sun H."/>
            <person name="Yadav J.S."/>
            <person name="Pangilinan J."/>
            <person name="Larsson K.H."/>
            <person name="Matsuura K."/>
            <person name="Barry K."/>
            <person name="Labutti K."/>
            <person name="Kuo R."/>
            <person name="Ohm R.A."/>
            <person name="Bhattacharya S.S."/>
            <person name="Shirouzu T."/>
            <person name="Yoshinaga Y."/>
            <person name="Martin F.M."/>
            <person name="Grigoriev I.V."/>
            <person name="Hibbett D.S."/>
        </authorList>
    </citation>
    <scope>NUCLEOTIDE SEQUENCE [LARGE SCALE GENOMIC DNA]</scope>
    <source>
        <strain evidence="2 3">HHB12029</strain>
    </source>
</reference>
<gene>
    <name evidence="2" type="ORF">EXIGLDRAFT_672828</name>
</gene>
<dbReference type="AlphaFoldDB" id="A0A166ASD4"/>